<comment type="caution">
    <text evidence="1">The sequence shown here is derived from an EMBL/GenBank/DDBJ whole genome shotgun (WGS) entry which is preliminary data.</text>
</comment>
<evidence type="ECO:0000313" key="1">
    <source>
        <dbReference type="EMBL" id="CAI2379792.1"/>
    </source>
</evidence>
<keyword evidence="2" id="KW-1185">Reference proteome</keyword>
<accession>A0AAD2D486</accession>
<organism evidence="1 2">
    <name type="scientific">Euplotes crassus</name>
    <dbReference type="NCBI Taxonomy" id="5936"/>
    <lineage>
        <taxon>Eukaryota</taxon>
        <taxon>Sar</taxon>
        <taxon>Alveolata</taxon>
        <taxon>Ciliophora</taxon>
        <taxon>Intramacronucleata</taxon>
        <taxon>Spirotrichea</taxon>
        <taxon>Hypotrichia</taxon>
        <taxon>Euplotida</taxon>
        <taxon>Euplotidae</taxon>
        <taxon>Moneuplotes</taxon>
    </lineage>
</organism>
<dbReference type="EMBL" id="CAMPGE010021657">
    <property type="protein sequence ID" value="CAI2379792.1"/>
    <property type="molecule type" value="Genomic_DNA"/>
</dbReference>
<reference evidence="1" key="1">
    <citation type="submission" date="2023-07" db="EMBL/GenBank/DDBJ databases">
        <authorList>
            <consortium name="AG Swart"/>
            <person name="Singh M."/>
            <person name="Singh A."/>
            <person name="Seah K."/>
            <person name="Emmerich C."/>
        </authorList>
    </citation>
    <scope>NUCLEOTIDE SEQUENCE</scope>
    <source>
        <strain evidence="1">DP1</strain>
    </source>
</reference>
<dbReference type="Proteomes" id="UP001295684">
    <property type="component" value="Unassembled WGS sequence"/>
</dbReference>
<evidence type="ECO:0000313" key="2">
    <source>
        <dbReference type="Proteomes" id="UP001295684"/>
    </source>
</evidence>
<name>A0AAD2D486_EUPCR</name>
<dbReference type="AlphaFoldDB" id="A0AAD2D486"/>
<gene>
    <name evidence="1" type="ORF">ECRASSUSDP1_LOCUS21209</name>
</gene>
<protein>
    <submittedName>
        <fullName evidence="1">Uncharacterized protein</fullName>
    </submittedName>
</protein>
<proteinExistence type="predicted"/>
<sequence>METKASIQQACCYSGSSEWKNSCIQYKFSIISQPSWSRISSCLCRSSSETC</sequence>